<dbReference type="AlphaFoldDB" id="A0A937DEB8"/>
<feature type="domain" description="STAS" evidence="3">
    <location>
        <begin position="29"/>
        <end position="111"/>
    </location>
</feature>
<protein>
    <recommendedName>
        <fullName evidence="2">Anti-sigma factor antagonist</fullName>
    </recommendedName>
</protein>
<reference evidence="4" key="1">
    <citation type="submission" date="2021-01" db="EMBL/GenBank/DDBJ databases">
        <title>Marivirga sp. nov., isolated from intertidal surface sediments.</title>
        <authorList>
            <person name="Zhang M."/>
        </authorList>
    </citation>
    <scope>NUCLEOTIDE SEQUENCE</scope>
    <source>
        <strain evidence="4">SM1354</strain>
    </source>
</reference>
<evidence type="ECO:0000313" key="5">
    <source>
        <dbReference type="Proteomes" id="UP000642920"/>
    </source>
</evidence>
<keyword evidence="5" id="KW-1185">Reference proteome</keyword>
<evidence type="ECO:0000313" key="4">
    <source>
        <dbReference type="EMBL" id="MBL0765077.1"/>
    </source>
</evidence>
<dbReference type="PROSITE" id="PS50801">
    <property type="entry name" value="STAS"/>
    <property type="match status" value="1"/>
</dbReference>
<proteinExistence type="inferred from homology"/>
<dbReference type="InterPro" id="IPR003658">
    <property type="entry name" value="Anti-sigma_ant"/>
</dbReference>
<dbReference type="RefSeq" id="WP_201919241.1">
    <property type="nucleotide sequence ID" value="NZ_JAERQG010000001.1"/>
</dbReference>
<comment type="similarity">
    <text evidence="1 2">Belongs to the anti-sigma-factor antagonist family.</text>
</comment>
<dbReference type="NCBIfam" id="TIGR00377">
    <property type="entry name" value="ant_ant_sig"/>
    <property type="match status" value="1"/>
</dbReference>
<accession>A0A937DEB8</accession>
<evidence type="ECO:0000256" key="2">
    <source>
        <dbReference type="RuleBase" id="RU003749"/>
    </source>
</evidence>
<dbReference type="PANTHER" id="PTHR33495:SF2">
    <property type="entry name" value="ANTI-SIGMA FACTOR ANTAGONIST TM_1081-RELATED"/>
    <property type="match status" value="1"/>
</dbReference>
<dbReference type="InterPro" id="IPR036513">
    <property type="entry name" value="STAS_dom_sf"/>
</dbReference>
<name>A0A937DEB8_9BACT</name>
<dbReference type="Proteomes" id="UP000642920">
    <property type="component" value="Unassembled WGS sequence"/>
</dbReference>
<dbReference type="PANTHER" id="PTHR33495">
    <property type="entry name" value="ANTI-SIGMA FACTOR ANTAGONIST TM_1081-RELATED-RELATED"/>
    <property type="match status" value="1"/>
</dbReference>
<dbReference type="GO" id="GO:0043856">
    <property type="term" value="F:anti-sigma factor antagonist activity"/>
    <property type="evidence" value="ECO:0007669"/>
    <property type="project" value="InterPro"/>
</dbReference>
<comment type="caution">
    <text evidence="4">The sequence shown here is derived from an EMBL/GenBank/DDBJ whole genome shotgun (WGS) entry which is preliminary data.</text>
</comment>
<dbReference type="Pfam" id="PF01740">
    <property type="entry name" value="STAS"/>
    <property type="match status" value="1"/>
</dbReference>
<dbReference type="EMBL" id="JAERQG010000001">
    <property type="protein sequence ID" value="MBL0765077.1"/>
    <property type="molecule type" value="Genomic_DNA"/>
</dbReference>
<evidence type="ECO:0000256" key="1">
    <source>
        <dbReference type="ARBA" id="ARBA00009013"/>
    </source>
</evidence>
<dbReference type="SUPFAM" id="SSF52091">
    <property type="entry name" value="SpoIIaa-like"/>
    <property type="match status" value="1"/>
</dbReference>
<dbReference type="CDD" id="cd07043">
    <property type="entry name" value="STAS_anti-anti-sigma_factors"/>
    <property type="match status" value="1"/>
</dbReference>
<sequence>MDFQHEVKNNIIHLNLSGDLIGENNGPGILDAINDHLNKGVNKAVVNIENVRYMNSSGIGVLITILTKLRNKGGEVVLLNPSDQVKKLLVITKLNNIFNVFEKESEAIDFLEAA</sequence>
<gene>
    <name evidence="4" type="ORF">JKP34_07440</name>
</gene>
<organism evidence="4 5">
    <name type="scientific">Marivirga atlantica</name>
    <dbReference type="NCBI Taxonomy" id="1548457"/>
    <lineage>
        <taxon>Bacteria</taxon>
        <taxon>Pseudomonadati</taxon>
        <taxon>Bacteroidota</taxon>
        <taxon>Cytophagia</taxon>
        <taxon>Cytophagales</taxon>
        <taxon>Marivirgaceae</taxon>
        <taxon>Marivirga</taxon>
    </lineage>
</organism>
<dbReference type="Gene3D" id="3.30.750.24">
    <property type="entry name" value="STAS domain"/>
    <property type="match status" value="1"/>
</dbReference>
<evidence type="ECO:0000259" key="3">
    <source>
        <dbReference type="PROSITE" id="PS50801"/>
    </source>
</evidence>
<dbReference type="InterPro" id="IPR002645">
    <property type="entry name" value="STAS_dom"/>
</dbReference>